<dbReference type="CDD" id="cd03784">
    <property type="entry name" value="GT1_Gtf-like"/>
    <property type="match status" value="1"/>
</dbReference>
<dbReference type="InterPro" id="IPR013260">
    <property type="entry name" value="mRNA_splic_SYF2"/>
</dbReference>
<evidence type="ECO:0000313" key="12">
    <source>
        <dbReference type="Proteomes" id="UP001428341"/>
    </source>
</evidence>
<dbReference type="Proteomes" id="UP001428341">
    <property type="component" value="Unassembled WGS sequence"/>
</dbReference>
<dbReference type="GO" id="GO:0006397">
    <property type="term" value="P:mRNA processing"/>
    <property type="evidence" value="ECO:0007669"/>
    <property type="project" value="UniProtKB-KW"/>
</dbReference>
<comment type="caution">
    <text evidence="11">The sequence shown here is derived from an EMBL/GenBank/DDBJ whole genome shotgun (WGS) entry which is preliminary data.</text>
</comment>
<dbReference type="SUPFAM" id="SSF53756">
    <property type="entry name" value="UDP-Glycosyltransferase/glycogen phosphorylase"/>
    <property type="match status" value="1"/>
</dbReference>
<evidence type="ECO:0008006" key="13">
    <source>
        <dbReference type="Google" id="ProtNLM"/>
    </source>
</evidence>
<keyword evidence="8" id="KW-0508">mRNA splicing</keyword>
<dbReference type="FunFam" id="3.40.50.2000:FF:000064">
    <property type="entry name" value="Glycosyltransferase"/>
    <property type="match status" value="1"/>
</dbReference>
<evidence type="ECO:0000256" key="10">
    <source>
        <dbReference type="SAM" id="MobiDB-lite"/>
    </source>
</evidence>
<dbReference type="Pfam" id="PF00201">
    <property type="entry name" value="UDPGT"/>
    <property type="match status" value="1"/>
</dbReference>
<keyword evidence="9" id="KW-0539">Nucleus</keyword>
<evidence type="ECO:0000256" key="9">
    <source>
        <dbReference type="ARBA" id="ARBA00023242"/>
    </source>
</evidence>
<evidence type="ECO:0000256" key="3">
    <source>
        <dbReference type="ARBA" id="ARBA00010028"/>
    </source>
</evidence>
<comment type="similarity">
    <text evidence="2">Belongs to the UDP-glycosyltransferase family.</text>
</comment>
<keyword evidence="4" id="KW-0507">mRNA processing</keyword>
<name>A0AAP0M543_9ROSI</name>
<evidence type="ECO:0000256" key="2">
    <source>
        <dbReference type="ARBA" id="ARBA00009995"/>
    </source>
</evidence>
<dbReference type="GO" id="GO:0008380">
    <property type="term" value="P:RNA splicing"/>
    <property type="evidence" value="ECO:0007669"/>
    <property type="project" value="UniProtKB-KW"/>
</dbReference>
<dbReference type="InterPro" id="IPR002213">
    <property type="entry name" value="UDP_glucos_trans"/>
</dbReference>
<evidence type="ECO:0000256" key="4">
    <source>
        <dbReference type="ARBA" id="ARBA00022664"/>
    </source>
</evidence>
<feature type="region of interest" description="Disordered" evidence="10">
    <location>
        <begin position="482"/>
        <end position="511"/>
    </location>
</feature>
<dbReference type="PANTHER" id="PTHR48047:SF118">
    <property type="entry name" value="HEXOSYLTRANSFERASE-RELATED"/>
    <property type="match status" value="1"/>
</dbReference>
<dbReference type="GO" id="GO:0035251">
    <property type="term" value="F:UDP-glucosyltransferase activity"/>
    <property type="evidence" value="ECO:0007669"/>
    <property type="project" value="TreeGrafter"/>
</dbReference>
<dbReference type="GO" id="GO:0005681">
    <property type="term" value="C:spliceosomal complex"/>
    <property type="evidence" value="ECO:0007669"/>
    <property type="project" value="UniProtKB-KW"/>
</dbReference>
<organism evidence="11 12">
    <name type="scientific">Citrus x changshan-huyou</name>
    <dbReference type="NCBI Taxonomy" id="2935761"/>
    <lineage>
        <taxon>Eukaryota</taxon>
        <taxon>Viridiplantae</taxon>
        <taxon>Streptophyta</taxon>
        <taxon>Embryophyta</taxon>
        <taxon>Tracheophyta</taxon>
        <taxon>Spermatophyta</taxon>
        <taxon>Magnoliopsida</taxon>
        <taxon>eudicotyledons</taxon>
        <taxon>Gunneridae</taxon>
        <taxon>Pentapetalae</taxon>
        <taxon>rosids</taxon>
        <taxon>malvids</taxon>
        <taxon>Sapindales</taxon>
        <taxon>Rutaceae</taxon>
        <taxon>Aurantioideae</taxon>
        <taxon>Citrus</taxon>
    </lineage>
</organism>
<dbReference type="EMBL" id="JBCGBO010000005">
    <property type="protein sequence ID" value="KAK9198819.1"/>
    <property type="molecule type" value="Genomic_DNA"/>
</dbReference>
<reference evidence="11 12" key="1">
    <citation type="submission" date="2024-05" db="EMBL/GenBank/DDBJ databases">
        <title>Haplotype-resolved chromosome-level genome assembly of Huyou (Citrus changshanensis).</title>
        <authorList>
            <person name="Miao C."/>
            <person name="Chen W."/>
            <person name="Wu Y."/>
            <person name="Wang L."/>
            <person name="Zhao S."/>
            <person name="Grierson D."/>
            <person name="Xu C."/>
            <person name="Chen K."/>
        </authorList>
    </citation>
    <scope>NUCLEOTIDE SEQUENCE [LARGE SCALE GENOMIC DNA]</scope>
    <source>
        <strain evidence="11">01-14</strain>
        <tissue evidence="11">Leaf</tissue>
    </source>
</reference>
<evidence type="ECO:0000313" key="11">
    <source>
        <dbReference type="EMBL" id="KAK9198819.1"/>
    </source>
</evidence>
<evidence type="ECO:0000256" key="7">
    <source>
        <dbReference type="ARBA" id="ARBA00022728"/>
    </source>
</evidence>
<dbReference type="PANTHER" id="PTHR48047">
    <property type="entry name" value="GLYCOSYLTRANSFERASE"/>
    <property type="match status" value="1"/>
</dbReference>
<evidence type="ECO:0000256" key="6">
    <source>
        <dbReference type="ARBA" id="ARBA00022679"/>
    </source>
</evidence>
<protein>
    <recommendedName>
        <fullName evidence="13">UDP-glycosyltransferase</fullName>
    </recommendedName>
</protein>
<proteinExistence type="inferred from homology"/>
<sequence length="759" mass="85733">MLPAGAHILVYPFPTSGHIIPLLDLTNRLLTLGLNVTVLITQNNLPLLDSLNANHPSTSLQSLVLPQPKWPAGSPATRLLKFMRVLRELHYPALLDWFKSHPSPPVAILSDFFLGWTQGLAAELGLPRVVFSPSGAFALSVSFAMWTDLPTNDDPDNVDALVSFPRVPNCPVYPWYQISHLYRTLKEGDPDWDLHRSNMMANKTSWGIVFNSFAELERVYIDHMKKEMGHDRVWAVGPVLPPDDDLVESMCRGGSSSVPAHDVLTWLDSRRDESVVYVCFGSRYVLTAKQIHELAAALEKTDVDFVYCVREPDERHASQDCGVLPDGFEDRVAGRGYVIRGWSQQVAILRHKAVGAFLTHCGWNSVLEGVSAGVVMLTWPMDADQYTNAQLLVDQLGVGIRVGEGTRNIPESDELARLLAQSVDGPRRERLKARELSGAALSAVVKGGSSDRDLNDFIKRINELKSGKNLTAEDLRKREERAEVMDERTGSIINASSPYSDSEEESDSDESKIMAAKRYLNRDRNKPAADEEKTAEGGFTKFTGRQARLFELKLKFNEARKANQTAVGAEIRRKEAPASSQEYSRGVSTQKWLEQRKRKIGKLLEANGLDTSRAYMLDTQEAAEAKYKKRAKEPAPFGWEVFNQRTLYGAYKRRAEKIEVDLEEYNRMKEADPEFYRGASSLQYGTAPKISEDKIERMVKELKDQEEKRKSFSRRRRFHDEKDVDSINHRNEHFNSKIERAYGKYTLDIKNNLERGTAL</sequence>
<comment type="subcellular location">
    <subcellularLocation>
        <location evidence="1">Nucleus</location>
    </subcellularLocation>
</comment>
<dbReference type="Gene3D" id="3.40.50.2000">
    <property type="entry name" value="Glycogen Phosphorylase B"/>
    <property type="match status" value="2"/>
</dbReference>
<keyword evidence="12" id="KW-1185">Reference proteome</keyword>
<gene>
    <name evidence="11" type="ORF">WN944_014005</name>
</gene>
<evidence type="ECO:0000256" key="5">
    <source>
        <dbReference type="ARBA" id="ARBA00022676"/>
    </source>
</evidence>
<evidence type="ECO:0000256" key="8">
    <source>
        <dbReference type="ARBA" id="ARBA00023187"/>
    </source>
</evidence>
<keyword evidence="7" id="KW-0747">Spliceosome</keyword>
<evidence type="ECO:0000256" key="1">
    <source>
        <dbReference type="ARBA" id="ARBA00004123"/>
    </source>
</evidence>
<dbReference type="Pfam" id="PF08231">
    <property type="entry name" value="SYF2"/>
    <property type="match status" value="1"/>
</dbReference>
<comment type="similarity">
    <text evidence="3">Belongs to the SYF2 family.</text>
</comment>
<keyword evidence="5" id="KW-0328">Glycosyltransferase</keyword>
<keyword evidence="6" id="KW-0808">Transferase</keyword>
<dbReference type="AlphaFoldDB" id="A0AAP0M543"/>
<accession>A0AAP0M543</accession>